<dbReference type="EMBL" id="CM007383">
    <property type="protein sequence ID" value="ONK74944.1"/>
    <property type="molecule type" value="Genomic_DNA"/>
</dbReference>
<dbReference type="PANTHER" id="PTHR37196">
    <property type="entry name" value="TRANSMEMBRANE PROTEIN"/>
    <property type="match status" value="1"/>
</dbReference>
<feature type="transmembrane region" description="Helical" evidence="2">
    <location>
        <begin position="71"/>
        <end position="92"/>
    </location>
</feature>
<reference evidence="4" key="1">
    <citation type="journal article" date="2017" name="Nat. Commun.">
        <title>The asparagus genome sheds light on the origin and evolution of a young Y chromosome.</title>
        <authorList>
            <person name="Harkess A."/>
            <person name="Zhou J."/>
            <person name="Xu C."/>
            <person name="Bowers J.E."/>
            <person name="Van der Hulst R."/>
            <person name="Ayyampalayam S."/>
            <person name="Mercati F."/>
            <person name="Riccardi P."/>
            <person name="McKain M.R."/>
            <person name="Kakrana A."/>
            <person name="Tang H."/>
            <person name="Ray J."/>
            <person name="Groenendijk J."/>
            <person name="Arikit S."/>
            <person name="Mathioni S.M."/>
            <person name="Nakano M."/>
            <person name="Shan H."/>
            <person name="Telgmann-Rauber A."/>
            <person name="Kanno A."/>
            <person name="Yue Z."/>
            <person name="Chen H."/>
            <person name="Li W."/>
            <person name="Chen Y."/>
            <person name="Xu X."/>
            <person name="Zhang Y."/>
            <person name="Luo S."/>
            <person name="Chen H."/>
            <person name="Gao J."/>
            <person name="Mao Z."/>
            <person name="Pires J.C."/>
            <person name="Luo M."/>
            <person name="Kudrna D."/>
            <person name="Wing R.A."/>
            <person name="Meyers B.C."/>
            <person name="Yi K."/>
            <person name="Kong H."/>
            <person name="Lavrijsen P."/>
            <person name="Sunseri F."/>
            <person name="Falavigna A."/>
            <person name="Ye Y."/>
            <person name="Leebens-Mack J.H."/>
            <person name="Chen G."/>
        </authorList>
    </citation>
    <scope>NUCLEOTIDE SEQUENCE [LARGE SCALE GENOMIC DNA]</scope>
    <source>
        <strain evidence="4">cv. DH0086</strain>
    </source>
</reference>
<feature type="region of interest" description="Disordered" evidence="1">
    <location>
        <begin position="102"/>
        <end position="155"/>
    </location>
</feature>
<name>A0A5P1FA18_ASPOF</name>
<evidence type="ECO:0000313" key="4">
    <source>
        <dbReference type="Proteomes" id="UP000243459"/>
    </source>
</evidence>
<protein>
    <submittedName>
        <fullName evidence="3">Uncharacterized protein</fullName>
    </submittedName>
</protein>
<dbReference type="OrthoDB" id="1932652at2759"/>
<proteinExistence type="predicted"/>
<keyword evidence="2" id="KW-0472">Membrane</keyword>
<dbReference type="OMA" id="ANSRMSK"/>
<organism evidence="3 4">
    <name type="scientific">Asparagus officinalis</name>
    <name type="common">Garden asparagus</name>
    <dbReference type="NCBI Taxonomy" id="4686"/>
    <lineage>
        <taxon>Eukaryota</taxon>
        <taxon>Viridiplantae</taxon>
        <taxon>Streptophyta</taxon>
        <taxon>Embryophyta</taxon>
        <taxon>Tracheophyta</taxon>
        <taxon>Spermatophyta</taxon>
        <taxon>Magnoliopsida</taxon>
        <taxon>Liliopsida</taxon>
        <taxon>Asparagales</taxon>
        <taxon>Asparagaceae</taxon>
        <taxon>Asparagoideae</taxon>
        <taxon>Asparagus</taxon>
    </lineage>
</organism>
<dbReference type="Proteomes" id="UP000243459">
    <property type="component" value="Chromosome 3"/>
</dbReference>
<feature type="compositionally biased region" description="Basic and acidic residues" evidence="1">
    <location>
        <begin position="131"/>
        <end position="142"/>
    </location>
</feature>
<keyword evidence="4" id="KW-1185">Reference proteome</keyword>
<evidence type="ECO:0000256" key="1">
    <source>
        <dbReference type="SAM" id="MobiDB-lite"/>
    </source>
</evidence>
<accession>A0A5P1FA18</accession>
<dbReference type="Gramene" id="ONK74944">
    <property type="protein sequence ID" value="ONK74944"/>
    <property type="gene ID" value="A4U43_C03F11710"/>
</dbReference>
<evidence type="ECO:0000256" key="2">
    <source>
        <dbReference type="SAM" id="Phobius"/>
    </source>
</evidence>
<gene>
    <name evidence="3" type="ORF">A4U43_C03F11710</name>
</gene>
<keyword evidence="2" id="KW-0812">Transmembrane</keyword>
<keyword evidence="2" id="KW-1133">Transmembrane helix</keyword>
<sequence>MEAILYSSRLLSIPPSSLSSLAKQPTQQRRTSSLFITKQKKPLASNYRLRIRALNTAVTIAVNSSAHGGDISVLIPVSAVLLFMYWIANFVVPDIVQKDLQEKDSGAGEEPGQQINTFDSRNDEENSTSEPRQKLKKADLKKMLRPRRKIPEAER</sequence>
<evidence type="ECO:0000313" key="3">
    <source>
        <dbReference type="EMBL" id="ONK74944.1"/>
    </source>
</evidence>
<dbReference type="PANTHER" id="PTHR37196:SF2">
    <property type="entry name" value="TRANSMEMBRANE PROTEIN"/>
    <property type="match status" value="1"/>
</dbReference>
<dbReference type="AlphaFoldDB" id="A0A5P1FA18"/>